<dbReference type="Gene3D" id="1.20.1720.10">
    <property type="entry name" value="Multidrug resistance protein D"/>
    <property type="match status" value="1"/>
</dbReference>
<dbReference type="PANTHER" id="PTHR42718">
    <property type="entry name" value="MAJOR FACILITATOR SUPERFAMILY MULTIDRUG TRANSPORTER MFSC"/>
    <property type="match status" value="1"/>
</dbReference>
<feature type="transmembrane region" description="Helical" evidence="6">
    <location>
        <begin position="451"/>
        <end position="474"/>
    </location>
</feature>
<dbReference type="PANTHER" id="PTHR42718:SF9">
    <property type="entry name" value="MAJOR FACILITATOR SUPERFAMILY MULTIDRUG TRANSPORTER MFSC"/>
    <property type="match status" value="1"/>
</dbReference>
<feature type="transmembrane region" description="Helical" evidence="6">
    <location>
        <begin position="410"/>
        <end position="430"/>
    </location>
</feature>
<feature type="transmembrane region" description="Helical" evidence="6">
    <location>
        <begin position="67"/>
        <end position="90"/>
    </location>
</feature>
<dbReference type="SUPFAM" id="SSF103473">
    <property type="entry name" value="MFS general substrate transporter"/>
    <property type="match status" value="1"/>
</dbReference>
<evidence type="ECO:0000256" key="3">
    <source>
        <dbReference type="ARBA" id="ARBA00022692"/>
    </source>
</evidence>
<dbReference type="InterPro" id="IPR020846">
    <property type="entry name" value="MFS_dom"/>
</dbReference>
<feature type="transmembrane region" description="Helical" evidence="6">
    <location>
        <begin position="285"/>
        <end position="301"/>
    </location>
</feature>
<dbReference type="CDD" id="cd17321">
    <property type="entry name" value="MFS_MMR_MDR_like"/>
    <property type="match status" value="1"/>
</dbReference>
<feature type="transmembrane region" description="Helical" evidence="6">
    <location>
        <begin position="222"/>
        <end position="241"/>
    </location>
</feature>
<feature type="transmembrane region" description="Helical" evidence="6">
    <location>
        <begin position="253"/>
        <end position="273"/>
    </location>
</feature>
<protein>
    <submittedName>
        <fullName evidence="8">MFS transporter</fullName>
    </submittedName>
</protein>
<dbReference type="InterPro" id="IPR011701">
    <property type="entry name" value="MFS"/>
</dbReference>
<evidence type="ECO:0000256" key="2">
    <source>
        <dbReference type="ARBA" id="ARBA00022448"/>
    </source>
</evidence>
<evidence type="ECO:0000256" key="6">
    <source>
        <dbReference type="SAM" id="Phobius"/>
    </source>
</evidence>
<reference evidence="8 9" key="1">
    <citation type="journal article" date="2014" name="BMC Genomics">
        <title>Comparison of environmental and isolate Sulfobacillus genomes reveals diverse carbon, sulfur, nitrogen, and hydrogen metabolisms.</title>
        <authorList>
            <person name="Justice N.B."/>
            <person name="Norman A."/>
            <person name="Brown C.T."/>
            <person name="Singh A."/>
            <person name="Thomas B.C."/>
            <person name="Banfield J.F."/>
        </authorList>
    </citation>
    <scope>NUCLEOTIDE SEQUENCE [LARGE SCALE GENOMIC DNA]</scope>
    <source>
        <strain evidence="8">AMDSBA3</strain>
    </source>
</reference>
<organism evidence="8 9">
    <name type="scientific">Sulfobacillus acidophilus</name>
    <dbReference type="NCBI Taxonomy" id="53633"/>
    <lineage>
        <taxon>Bacteria</taxon>
        <taxon>Bacillati</taxon>
        <taxon>Bacillota</taxon>
        <taxon>Clostridia</taxon>
        <taxon>Eubacteriales</taxon>
        <taxon>Clostridiales Family XVII. Incertae Sedis</taxon>
        <taxon>Sulfobacillus</taxon>
    </lineage>
</organism>
<keyword evidence="2" id="KW-0813">Transport</keyword>
<sequence length="543" mass="57913">MPLADRIALAVVADILANSTRIDYTDYINDSKYICGFLLRYSLRRAYGTTDSRRKNVSTPITERPNLALTVIVIGVIISAVDSTIVILALPTMMRALHAGLGTVVWIVMAYLLVITLLATQVGKLGDMFGRVRMYEIGFIIFVLGSAWCGITTGWMELVLARVAQGIGGALITANSGAIVADVFPVARRGRAYGFISVGWNIGAILGILLGGFLTTFFSWRWIFYINVPIGITALILALFVLREGAKGRHHQLDPGGFVTMGIGLASILLAMTRLASQGWHPSEWLLLFVGVIALAIFVLIEARQAEPLLHLALFRIRAVSFSFVASFFQGLGGFSVLFLVMMYLQGARGLTPLQASLLLVPGYLLGGVAGPVGGRLTDRWGARWPAAIGLLLQAVAVLLYAHLSVSSSLVWIVVASLVNGLGSGAFFPANNTAVMKGAPRAQFGIASGMLRTFGNIGMVLSFAAAIVMTSTKIPRGLAFAMFVGSTHLSLAKISLFVVGLHTALYLSIAMLGLAFFASLMAKPTASDESNVASTPQPVEELG</sequence>
<accession>A0A2T2WJ59</accession>
<comment type="caution">
    <text evidence="8">The sequence shown here is derived from an EMBL/GenBank/DDBJ whole genome shotgun (WGS) entry which is preliminary data.</text>
</comment>
<name>A0A2T2WJ59_9FIRM</name>
<keyword evidence="4 6" id="KW-1133">Transmembrane helix</keyword>
<dbReference type="EMBL" id="PXYV01000020">
    <property type="protein sequence ID" value="PSR22260.1"/>
    <property type="molecule type" value="Genomic_DNA"/>
</dbReference>
<keyword evidence="5 6" id="KW-0472">Membrane</keyword>
<dbReference type="GO" id="GO:0005886">
    <property type="term" value="C:plasma membrane"/>
    <property type="evidence" value="ECO:0007669"/>
    <property type="project" value="UniProtKB-SubCell"/>
</dbReference>
<evidence type="ECO:0000256" key="1">
    <source>
        <dbReference type="ARBA" id="ARBA00004651"/>
    </source>
</evidence>
<evidence type="ECO:0000256" key="5">
    <source>
        <dbReference type="ARBA" id="ARBA00023136"/>
    </source>
</evidence>
<dbReference type="GO" id="GO:0022857">
    <property type="term" value="F:transmembrane transporter activity"/>
    <property type="evidence" value="ECO:0007669"/>
    <property type="project" value="InterPro"/>
</dbReference>
<comment type="subcellular location">
    <subcellularLocation>
        <location evidence="1">Cell membrane</location>
        <topology evidence="1">Multi-pass membrane protein</topology>
    </subcellularLocation>
</comment>
<feature type="transmembrane region" description="Helical" evidence="6">
    <location>
        <begin position="322"/>
        <end position="345"/>
    </location>
</feature>
<dbReference type="PROSITE" id="PS50850">
    <property type="entry name" value="MFS"/>
    <property type="match status" value="1"/>
</dbReference>
<feature type="transmembrane region" description="Helical" evidence="6">
    <location>
        <begin position="96"/>
        <end position="120"/>
    </location>
</feature>
<keyword evidence="3 6" id="KW-0812">Transmembrane</keyword>
<dbReference type="Gene3D" id="1.20.1250.20">
    <property type="entry name" value="MFS general substrate transporter like domains"/>
    <property type="match status" value="1"/>
</dbReference>
<evidence type="ECO:0000259" key="7">
    <source>
        <dbReference type="PROSITE" id="PS50850"/>
    </source>
</evidence>
<feature type="transmembrane region" description="Helical" evidence="6">
    <location>
        <begin position="132"/>
        <end position="153"/>
    </location>
</feature>
<evidence type="ECO:0000313" key="8">
    <source>
        <dbReference type="EMBL" id="PSR22260.1"/>
    </source>
</evidence>
<gene>
    <name evidence="8" type="ORF">C7B45_07795</name>
</gene>
<feature type="domain" description="Major facilitator superfamily (MFS) profile" evidence="7">
    <location>
        <begin position="68"/>
        <end position="527"/>
    </location>
</feature>
<feature type="transmembrane region" description="Helical" evidence="6">
    <location>
        <begin position="159"/>
        <end position="181"/>
    </location>
</feature>
<feature type="transmembrane region" description="Helical" evidence="6">
    <location>
        <begin position="494"/>
        <end position="517"/>
    </location>
</feature>
<feature type="transmembrane region" description="Helical" evidence="6">
    <location>
        <begin position="385"/>
        <end position="404"/>
    </location>
</feature>
<evidence type="ECO:0000313" key="9">
    <source>
        <dbReference type="Proteomes" id="UP000241848"/>
    </source>
</evidence>
<dbReference type="AlphaFoldDB" id="A0A2T2WJ59"/>
<feature type="transmembrane region" description="Helical" evidence="6">
    <location>
        <begin position="193"/>
        <end position="216"/>
    </location>
</feature>
<proteinExistence type="predicted"/>
<dbReference type="Pfam" id="PF07690">
    <property type="entry name" value="MFS_1"/>
    <property type="match status" value="1"/>
</dbReference>
<dbReference type="InterPro" id="IPR036259">
    <property type="entry name" value="MFS_trans_sf"/>
</dbReference>
<feature type="transmembrane region" description="Helical" evidence="6">
    <location>
        <begin position="351"/>
        <end position="373"/>
    </location>
</feature>
<evidence type="ECO:0000256" key="4">
    <source>
        <dbReference type="ARBA" id="ARBA00022989"/>
    </source>
</evidence>
<dbReference type="Proteomes" id="UP000241848">
    <property type="component" value="Unassembled WGS sequence"/>
</dbReference>